<dbReference type="PROSITE" id="PS50004">
    <property type="entry name" value="C2"/>
    <property type="match status" value="5"/>
</dbReference>
<dbReference type="Pfam" id="PF08151">
    <property type="entry name" value="FerI"/>
    <property type="match status" value="1"/>
</dbReference>
<evidence type="ECO:0000256" key="8">
    <source>
        <dbReference type="ARBA" id="ARBA00023136"/>
    </source>
</evidence>
<feature type="domain" description="C2" evidence="10">
    <location>
        <begin position="673"/>
        <end position="802"/>
    </location>
</feature>
<dbReference type="GO" id="GO:0007009">
    <property type="term" value="P:plasma membrane organization"/>
    <property type="evidence" value="ECO:0007669"/>
    <property type="project" value="TreeGrafter"/>
</dbReference>
<dbReference type="GeneTree" id="ENSGT00940000155086"/>
<dbReference type="CDD" id="cd04037">
    <property type="entry name" value="C2E_Ferlin"/>
    <property type="match status" value="1"/>
</dbReference>
<dbReference type="CDD" id="cd04011">
    <property type="entry name" value="C2B_Ferlin"/>
    <property type="match status" value="1"/>
</dbReference>
<dbReference type="Proteomes" id="UP000694388">
    <property type="component" value="Unplaced"/>
</dbReference>
<dbReference type="InterPro" id="IPR037720">
    <property type="entry name" value="C2B_Ferlin"/>
</dbReference>
<dbReference type="FunFam" id="2.60.40.150:FF:000026">
    <property type="entry name" value="dysferlin isoform X2"/>
    <property type="match status" value="1"/>
</dbReference>
<dbReference type="InterPro" id="IPR000008">
    <property type="entry name" value="C2_dom"/>
</dbReference>
<dbReference type="SMART" id="SM01201">
    <property type="entry name" value="FerB"/>
    <property type="match status" value="1"/>
</dbReference>
<evidence type="ECO:0000256" key="1">
    <source>
        <dbReference type="ARBA" id="ARBA00004167"/>
    </source>
</evidence>
<feature type="domain" description="C2" evidence="10">
    <location>
        <begin position="1188"/>
        <end position="1337"/>
    </location>
</feature>
<evidence type="ECO:0000256" key="4">
    <source>
        <dbReference type="ARBA" id="ARBA00022723"/>
    </source>
</evidence>
<dbReference type="CDD" id="cd04018">
    <property type="entry name" value="C2C_Ferlin"/>
    <property type="match status" value="1"/>
</dbReference>
<evidence type="ECO:0000256" key="2">
    <source>
        <dbReference type="ARBA" id="ARBA00007561"/>
    </source>
</evidence>
<keyword evidence="5" id="KW-0677">Repeat</keyword>
<dbReference type="Pfam" id="PF16165">
    <property type="entry name" value="Ferlin_C"/>
    <property type="match status" value="1"/>
</dbReference>
<evidence type="ECO:0000256" key="6">
    <source>
        <dbReference type="ARBA" id="ARBA00022837"/>
    </source>
</evidence>
<keyword evidence="3 9" id="KW-0812">Transmembrane</keyword>
<dbReference type="GO" id="GO:0016020">
    <property type="term" value="C:membrane"/>
    <property type="evidence" value="ECO:0007669"/>
    <property type="project" value="UniProtKB-SubCell"/>
</dbReference>
<dbReference type="InterPro" id="IPR055072">
    <property type="entry name" value="Ferlin_DSRM"/>
</dbReference>
<dbReference type="FunFam" id="2.60.40.150:FF:000009">
    <property type="entry name" value="dysferlin isoform X2"/>
    <property type="match status" value="1"/>
</dbReference>
<comment type="similarity">
    <text evidence="2">Belongs to the ferlin family.</text>
</comment>
<dbReference type="InterPro" id="IPR037725">
    <property type="entry name" value="C2F_Ferlin"/>
</dbReference>
<dbReference type="GO" id="GO:0046872">
    <property type="term" value="F:metal ion binding"/>
    <property type="evidence" value="ECO:0007669"/>
    <property type="project" value="UniProtKB-KW"/>
</dbReference>
<proteinExistence type="inferred from homology"/>
<evidence type="ECO:0000256" key="3">
    <source>
        <dbReference type="ARBA" id="ARBA00022692"/>
    </source>
</evidence>
<dbReference type="PANTHER" id="PTHR12546:SF60">
    <property type="entry name" value="MISFIRE, ISOFORM F"/>
    <property type="match status" value="1"/>
</dbReference>
<dbReference type="InterPro" id="IPR012968">
    <property type="entry name" value="FerIin_dom"/>
</dbReference>
<reference evidence="11" key="2">
    <citation type="submission" date="2025-09" db="UniProtKB">
        <authorList>
            <consortium name="Ensembl"/>
        </authorList>
    </citation>
    <scope>IDENTIFICATION</scope>
</reference>
<dbReference type="CDD" id="cd08374">
    <property type="entry name" value="C2F_Ferlin"/>
    <property type="match status" value="1"/>
</dbReference>
<name>A0A8C4X0F3_EPTBU</name>
<organism evidence="11 12">
    <name type="scientific">Eptatretus burgeri</name>
    <name type="common">Inshore hagfish</name>
    <dbReference type="NCBI Taxonomy" id="7764"/>
    <lineage>
        <taxon>Eukaryota</taxon>
        <taxon>Metazoa</taxon>
        <taxon>Chordata</taxon>
        <taxon>Craniata</taxon>
        <taxon>Vertebrata</taxon>
        <taxon>Cyclostomata</taxon>
        <taxon>Myxini</taxon>
        <taxon>Myxiniformes</taxon>
        <taxon>Myxinidae</taxon>
        <taxon>Eptatretinae</taxon>
        <taxon>Eptatretus</taxon>
    </lineage>
</organism>
<dbReference type="InterPro" id="IPR012561">
    <property type="entry name" value="Ferlin_B-domain"/>
</dbReference>
<dbReference type="InterPro" id="IPR037724">
    <property type="entry name" value="C2E_Ferlin"/>
</dbReference>
<dbReference type="InterPro" id="IPR037723">
    <property type="entry name" value="C2D_Ferlin"/>
</dbReference>
<reference evidence="11" key="1">
    <citation type="submission" date="2025-08" db="UniProtKB">
        <authorList>
            <consortium name="Ensembl"/>
        </authorList>
    </citation>
    <scope>IDENTIFICATION</scope>
</reference>
<dbReference type="InterPro" id="IPR037721">
    <property type="entry name" value="Ferlin"/>
</dbReference>
<feature type="domain" description="C2" evidence="10">
    <location>
        <begin position="844"/>
        <end position="969"/>
    </location>
</feature>
<keyword evidence="8 9" id="KW-0472">Membrane</keyword>
<keyword evidence="6" id="KW-0106">Calcium</keyword>
<dbReference type="SUPFAM" id="SSF49562">
    <property type="entry name" value="C2 domain (Calcium/lipid-binding domain, CaLB)"/>
    <property type="match status" value="6"/>
</dbReference>
<dbReference type="Ensembl" id="ENSEBUT00000024162.1">
    <property type="protein sequence ID" value="ENSEBUP00000023586.1"/>
    <property type="gene ID" value="ENSEBUG00000014496.1"/>
</dbReference>
<evidence type="ECO:0000256" key="9">
    <source>
        <dbReference type="SAM" id="Phobius"/>
    </source>
</evidence>
<feature type="domain" description="C2" evidence="10">
    <location>
        <begin position="15"/>
        <end position="142"/>
    </location>
</feature>
<protein>
    <submittedName>
        <fullName evidence="11">Otoferlin a</fullName>
    </submittedName>
</protein>
<dbReference type="InterPro" id="IPR035892">
    <property type="entry name" value="C2_domain_sf"/>
</dbReference>
<evidence type="ECO:0000256" key="5">
    <source>
        <dbReference type="ARBA" id="ARBA00022737"/>
    </source>
</evidence>
<evidence type="ECO:0000313" key="12">
    <source>
        <dbReference type="Proteomes" id="UP000694388"/>
    </source>
</evidence>
<evidence type="ECO:0000313" key="11">
    <source>
        <dbReference type="Ensembl" id="ENSEBUP00000023586.1"/>
    </source>
</evidence>
<keyword evidence="7 9" id="KW-1133">Transmembrane helix</keyword>
<dbReference type="SMART" id="SM00239">
    <property type="entry name" value="C2"/>
    <property type="match status" value="4"/>
</dbReference>
<dbReference type="Pfam" id="PF22901">
    <property type="entry name" value="dsrm_Ferlin"/>
    <property type="match status" value="1"/>
</dbReference>
<dbReference type="CDD" id="cd04017">
    <property type="entry name" value="C2D_Ferlin"/>
    <property type="match status" value="1"/>
</dbReference>
<dbReference type="InterPro" id="IPR037722">
    <property type="entry name" value="C2C_Ferlin"/>
</dbReference>
<dbReference type="PANTHER" id="PTHR12546">
    <property type="entry name" value="FER-1-LIKE"/>
    <property type="match status" value="1"/>
</dbReference>
<evidence type="ECO:0000259" key="10">
    <source>
        <dbReference type="PROSITE" id="PS50004"/>
    </source>
</evidence>
<comment type="subcellular location">
    <subcellularLocation>
        <location evidence="1">Membrane</location>
        <topology evidence="1">Single-pass membrane protein</topology>
    </subcellularLocation>
</comment>
<keyword evidence="4" id="KW-0479">Metal-binding</keyword>
<dbReference type="InterPro" id="IPR032362">
    <property type="entry name" value="Ferlin_C"/>
</dbReference>
<feature type="transmembrane region" description="Helical" evidence="9">
    <location>
        <begin position="1436"/>
        <end position="1456"/>
    </location>
</feature>
<dbReference type="FunFam" id="2.60.40.150:FF:000034">
    <property type="entry name" value="otoferlin isoform X2"/>
    <property type="match status" value="1"/>
</dbReference>
<dbReference type="Gene3D" id="2.60.40.150">
    <property type="entry name" value="C2 domain"/>
    <property type="match status" value="5"/>
</dbReference>
<accession>A0A8C4X0F3</accession>
<dbReference type="OMA" id="YYYLPYW"/>
<keyword evidence="12" id="KW-1185">Reference proteome</keyword>
<evidence type="ECO:0000256" key="7">
    <source>
        <dbReference type="ARBA" id="ARBA00022989"/>
    </source>
</evidence>
<dbReference type="SMART" id="SM01202">
    <property type="entry name" value="FerI"/>
    <property type="match status" value="1"/>
</dbReference>
<feature type="domain" description="C2" evidence="10">
    <location>
        <begin position="185"/>
        <end position="316"/>
    </location>
</feature>
<dbReference type="Pfam" id="PF08150">
    <property type="entry name" value="FerB"/>
    <property type="match status" value="1"/>
</dbReference>
<sequence length="1469" mass="168821">MNGLSLKKKELQVEKSGRDRIKSFRMKKNLGIEDFVGVQISVNLIEARQLLGVNIDPEVVIEVGEEKKHSSQKQSTNCPYYNEYFVFDFHVSPNVLFEKLIRLSVSALTITMSLIKTMIGSFKMDVGFVYSQPDHRFYHKWAILTDPSDINSPIKGYLKCDISIMGKGDSVKVMHKTDEDDEADIESNLLLPAGVSPVRQWAQFHIRIYRAEGLPKMNTAIMANVKKAFMGRERDLVDPFVEVTFARQKARTSVVQNSYEPEWNEEIIITELFPPLCNCLKVQIRDSDNVNNIPIGTHKIDLRNISNEGDKGFLPTFGPTWVNIYGSTRTYTLIQEHQELNDGIGEGVAFRARLLMSVSVEMVDPDDTDCLILTEPTVESITPLPPAIAGRIDEFLLFATFMEATMIDRHVSDKPISFEVSIGNFGNALDGMNISEQHSDEEDDDNDDDNDQKLLLQHMTITSDSGEELQLSMIEAKRQYYHLEFNEEKPCVSVRSIWTDQRRRLFLSNIIDKIANSLVSSYFSFISKEQNTTHHFELIRQESQSLRKQVKKKNIRERLKQAKDFLEKLCFLAFEPQNSIPDVFVWMISNGNKRVAYTRIPAKDILYSLVDEEIGKDCGKIKSLFLKLPGKKTQGSSGWLMQAKLEVYFWFGLYKQRREMLKRMTSGYTEKKMTNTAEFPMYLCFDCETFQLRAHIYQARNLFAADNNGLSDPYAQVIFSTHCKTTEVINESLCPTWDQMLVFDDIRLYGNEQEMREDPPLVIIEIFDQDALNKSEYIGRAVARPVVMINENYLPPKFPPSLDYYPIFRGMCPAGELLAAFELLQIPEGGPEQLPPMTSASMTSLGPLVPVPKTIRPILVKYRIEVLFWGLRDLKRIHLSSVEMPRVDIECSGKGVQSATIINFKKNPNFSTLMKFFEVDLPEDEIFHPPLNIRVVDSRSFGRNTLVGTHVVSCLKKFIFRPQDRMKCKHHVGVFFRLLDMIVIGKCFLQLTECIGFFFNVNVEANRCQTVDRCCMTIHVFTTNTFSFARSFDVEVTFPMESLLSVAIYDWDLVGSDDLIGETKIDLENRFYTKHRSTCGYNAWRDPMKPSQILTKLCRDYKLDGPHFGPGRRRIFPLLTLVPPADIDKDLNEHLSLKVIKQWDEIPAVGCKLVPEHVETRPLHKADKPGIEQGRIEMWVDIFPKDMPSPGPPVDISPRKPKGYELRVIIWNTDDVVLEDDAFMTGEKMSDIYVRGWLKGPQVDKQDTDVHYSSLTGEGNFNWRFIFPFDYLLAEEKIIVSKKESLFSWDETEYKIPARLTLQVWDADHFSSDDFLGSIELDLNRFARGAKSAKQCSLKNVKMDGSVPLNSIFKLKRIKGWWPLTFRDENDEEKLAGKVEAEMHLLTGDEAEKSPVGQARNEPEPLEKPNRPDTSFLWFLNPLKSFRYFICFRYKWLITKIFVFVLIIALLVMFVYNLPGYTAKRLLGA</sequence>
<dbReference type="Pfam" id="PF00168">
    <property type="entry name" value="C2"/>
    <property type="match status" value="6"/>
</dbReference>